<gene>
    <name evidence="3" type="ORF">PEVE_00039652</name>
</gene>
<feature type="compositionally biased region" description="Low complexity" evidence="1">
    <location>
        <begin position="211"/>
        <end position="231"/>
    </location>
</feature>
<feature type="domain" description="PH" evidence="2">
    <location>
        <begin position="7"/>
        <end position="104"/>
    </location>
</feature>
<dbReference type="SUPFAM" id="SSF50729">
    <property type="entry name" value="PH domain-like"/>
    <property type="match status" value="1"/>
</dbReference>
<dbReference type="SMART" id="SM00233">
    <property type="entry name" value="PH"/>
    <property type="match status" value="1"/>
</dbReference>
<dbReference type="EMBL" id="CALNXI010000701">
    <property type="protein sequence ID" value="CAH3036573.1"/>
    <property type="molecule type" value="Genomic_DNA"/>
</dbReference>
<feature type="compositionally biased region" description="Polar residues" evidence="1">
    <location>
        <begin position="247"/>
        <end position="279"/>
    </location>
</feature>
<dbReference type="PROSITE" id="PS50003">
    <property type="entry name" value="PH_DOMAIN"/>
    <property type="match status" value="1"/>
</dbReference>
<dbReference type="InterPro" id="IPR011993">
    <property type="entry name" value="PH-like_dom_sf"/>
</dbReference>
<evidence type="ECO:0000256" key="1">
    <source>
        <dbReference type="SAM" id="MobiDB-lite"/>
    </source>
</evidence>
<dbReference type="Proteomes" id="UP001159427">
    <property type="component" value="Unassembled WGS sequence"/>
</dbReference>
<dbReference type="CDD" id="cd00821">
    <property type="entry name" value="PH"/>
    <property type="match status" value="1"/>
</dbReference>
<dbReference type="Gene3D" id="2.30.29.30">
    <property type="entry name" value="Pleckstrin-homology domain (PH domain)/Phosphotyrosine-binding domain (PTB)"/>
    <property type="match status" value="1"/>
</dbReference>
<comment type="caution">
    <text evidence="3">The sequence shown here is derived from an EMBL/GenBank/DDBJ whole genome shotgun (WGS) entry which is preliminary data.</text>
</comment>
<accession>A0ABN8MV36</accession>
<protein>
    <recommendedName>
        <fullName evidence="2">PH domain-containing protein</fullName>
    </recommendedName>
</protein>
<organism evidence="3 4">
    <name type="scientific">Porites evermanni</name>
    <dbReference type="NCBI Taxonomy" id="104178"/>
    <lineage>
        <taxon>Eukaryota</taxon>
        <taxon>Metazoa</taxon>
        <taxon>Cnidaria</taxon>
        <taxon>Anthozoa</taxon>
        <taxon>Hexacorallia</taxon>
        <taxon>Scleractinia</taxon>
        <taxon>Fungiina</taxon>
        <taxon>Poritidae</taxon>
        <taxon>Porites</taxon>
    </lineage>
</organism>
<feature type="region of interest" description="Disordered" evidence="1">
    <location>
        <begin position="211"/>
        <end position="310"/>
    </location>
</feature>
<dbReference type="InterPro" id="IPR001849">
    <property type="entry name" value="PH_domain"/>
</dbReference>
<evidence type="ECO:0000259" key="2">
    <source>
        <dbReference type="PROSITE" id="PS50003"/>
    </source>
</evidence>
<evidence type="ECO:0000313" key="3">
    <source>
        <dbReference type="EMBL" id="CAH3036573.1"/>
    </source>
</evidence>
<feature type="region of interest" description="Disordered" evidence="1">
    <location>
        <begin position="115"/>
        <end position="141"/>
    </location>
</feature>
<dbReference type="Pfam" id="PF00169">
    <property type="entry name" value="PH"/>
    <property type="match status" value="1"/>
</dbReference>
<evidence type="ECO:0000313" key="4">
    <source>
        <dbReference type="Proteomes" id="UP001159427"/>
    </source>
</evidence>
<keyword evidence="4" id="KW-1185">Reference proteome</keyword>
<name>A0ABN8MV36_9CNID</name>
<proteinExistence type="predicted"/>
<sequence length="319" mass="35265">MANDGGEKYYEDYILRKEGRSKWIQYWVVIRGVWMLFYSERATTNRDNFRGSIELSSNTKCNIVRRGTYSFPFYLSTERGTHLFKCETNLKRHQWMYLIELASKGSPPVPAPLAVPHTPSQHITKDSIPNDGLQGDNTESDKVDLAQDEDDISIPPGVILVTTPIDDLSQIEELSNNHMYSNTTAERAGPVPPLLGRAVLSTGITGTTMVVQKPSSLSSSTKSPSPKVSGSFQLTRSELSKNRKSSHPASFSGELSPQSSSFGGRSNSERPCSSPSPTQLERKHAGRKLTPTTASRGNVRFSRHMAMSAPDIQILTVED</sequence>
<reference evidence="3 4" key="1">
    <citation type="submission" date="2022-05" db="EMBL/GenBank/DDBJ databases">
        <authorList>
            <consortium name="Genoscope - CEA"/>
            <person name="William W."/>
        </authorList>
    </citation>
    <scope>NUCLEOTIDE SEQUENCE [LARGE SCALE GENOMIC DNA]</scope>
</reference>